<name>A0A2A9NZT0_9AGAR</name>
<gene>
    <name evidence="10" type="ORF">AMATHDRAFT_903</name>
</gene>
<organism evidence="10 11">
    <name type="scientific">Amanita thiersii Skay4041</name>
    <dbReference type="NCBI Taxonomy" id="703135"/>
    <lineage>
        <taxon>Eukaryota</taxon>
        <taxon>Fungi</taxon>
        <taxon>Dikarya</taxon>
        <taxon>Basidiomycota</taxon>
        <taxon>Agaricomycotina</taxon>
        <taxon>Agaricomycetes</taxon>
        <taxon>Agaricomycetidae</taxon>
        <taxon>Agaricales</taxon>
        <taxon>Pluteineae</taxon>
        <taxon>Amanitaceae</taxon>
        <taxon>Amanita</taxon>
    </lineage>
</organism>
<evidence type="ECO:0000313" key="10">
    <source>
        <dbReference type="EMBL" id="PFH53666.1"/>
    </source>
</evidence>
<keyword evidence="8 9" id="KW-0624">Polysaccharide degradation</keyword>
<dbReference type="GO" id="GO:0030245">
    <property type="term" value="P:cellulose catabolic process"/>
    <property type="evidence" value="ECO:0007669"/>
    <property type="project" value="UniProtKB-KW"/>
</dbReference>
<reference evidence="10 11" key="1">
    <citation type="submission" date="2014-02" db="EMBL/GenBank/DDBJ databases">
        <title>Transposable element dynamics among asymbiotic and ectomycorrhizal Amanita fungi.</title>
        <authorList>
            <consortium name="DOE Joint Genome Institute"/>
            <person name="Hess J."/>
            <person name="Skrede I."/>
            <person name="Wolfe B."/>
            <person name="LaButti K."/>
            <person name="Ohm R.A."/>
            <person name="Grigoriev I.V."/>
            <person name="Pringle A."/>
        </authorList>
    </citation>
    <scope>NUCLEOTIDE SEQUENCE [LARGE SCALE GENOMIC DNA]</scope>
    <source>
        <strain evidence="10 11">SKay4041</strain>
    </source>
</reference>
<dbReference type="PANTHER" id="PTHR33753">
    <property type="entry name" value="1,4-BETA-D-GLUCAN CELLOBIOHYDROLASE B"/>
    <property type="match status" value="1"/>
</dbReference>
<keyword evidence="5 9" id="KW-0136">Cellulose degradation</keyword>
<proteinExistence type="inferred from homology"/>
<protein>
    <recommendedName>
        <fullName evidence="9">Glucanase</fullName>
        <ecNumber evidence="9">3.2.1.-</ecNumber>
    </recommendedName>
</protein>
<sequence length="135" mass="14654">MTTPPPAPSEIRHLRMTQLRMNSTNAQETAFGNTDPFEFHGGLGAMSSAFSRGMVLVMNLWNDHEANMLWLNSNYSLDKDSSLPGVAHGPCSSSAGLPIDIESQSPSATVTFPNIRYGDIGSIYAPCFPFLPSFL</sequence>
<dbReference type="Pfam" id="PF00840">
    <property type="entry name" value="Glyco_hydro_7"/>
    <property type="match status" value="1"/>
</dbReference>
<dbReference type="InterPro" id="IPR001722">
    <property type="entry name" value="Glyco_hydro_7"/>
</dbReference>
<dbReference type="OrthoDB" id="412382at2759"/>
<dbReference type="SUPFAM" id="SSF49899">
    <property type="entry name" value="Concanavalin A-like lectins/glucanases"/>
    <property type="match status" value="1"/>
</dbReference>
<keyword evidence="6" id="KW-0119">Carbohydrate metabolism</keyword>
<comment type="catalytic activity">
    <reaction evidence="1">
        <text>Hydrolysis of (1-&gt;4)-beta-D-glucosidic linkages in cellulose and cellotetraose, releasing cellobiose from the non-reducing ends of the chains.</text>
        <dbReference type="EC" id="3.2.1.91"/>
    </reaction>
</comment>
<evidence type="ECO:0000256" key="3">
    <source>
        <dbReference type="ARBA" id="ARBA00022729"/>
    </source>
</evidence>
<dbReference type="InterPro" id="IPR013320">
    <property type="entry name" value="ConA-like_dom_sf"/>
</dbReference>
<evidence type="ECO:0000256" key="2">
    <source>
        <dbReference type="ARBA" id="ARBA00006044"/>
    </source>
</evidence>
<evidence type="ECO:0000256" key="7">
    <source>
        <dbReference type="ARBA" id="ARBA00023295"/>
    </source>
</evidence>
<dbReference type="PANTHER" id="PTHR33753:SF2">
    <property type="entry name" value="GLYCOSIDE HYDROLASE FAMILY 7 PROTEIN"/>
    <property type="match status" value="1"/>
</dbReference>
<evidence type="ECO:0000256" key="4">
    <source>
        <dbReference type="ARBA" id="ARBA00022801"/>
    </source>
</evidence>
<dbReference type="PRINTS" id="PR00734">
    <property type="entry name" value="GLHYDRLASE7"/>
</dbReference>
<dbReference type="STRING" id="703135.A0A2A9NZT0"/>
<evidence type="ECO:0000256" key="1">
    <source>
        <dbReference type="ARBA" id="ARBA00001641"/>
    </source>
</evidence>
<dbReference type="Gene3D" id="2.70.100.10">
    <property type="entry name" value="Glycoside hydrolase, family 7, domain"/>
    <property type="match status" value="1"/>
</dbReference>
<accession>A0A2A9NZT0</accession>
<keyword evidence="4 9" id="KW-0378">Hydrolase</keyword>
<keyword evidence="11" id="KW-1185">Reference proteome</keyword>
<dbReference type="EC" id="3.2.1.-" evidence="9"/>
<evidence type="ECO:0000256" key="5">
    <source>
        <dbReference type="ARBA" id="ARBA00023001"/>
    </source>
</evidence>
<comment type="similarity">
    <text evidence="2 9">Belongs to the glycosyl hydrolase 7 (cellulase C) family.</text>
</comment>
<evidence type="ECO:0000256" key="8">
    <source>
        <dbReference type="ARBA" id="ARBA00023326"/>
    </source>
</evidence>
<dbReference type="EMBL" id="KZ301972">
    <property type="protein sequence ID" value="PFH53666.1"/>
    <property type="molecule type" value="Genomic_DNA"/>
</dbReference>
<evidence type="ECO:0000256" key="9">
    <source>
        <dbReference type="RuleBase" id="RU361164"/>
    </source>
</evidence>
<dbReference type="InterPro" id="IPR037019">
    <property type="entry name" value="Glyco_hydro_7_sf"/>
</dbReference>
<dbReference type="GO" id="GO:0016162">
    <property type="term" value="F:cellulose 1,4-beta-cellobiosidase activity"/>
    <property type="evidence" value="ECO:0007669"/>
    <property type="project" value="UniProtKB-EC"/>
</dbReference>
<keyword evidence="3" id="KW-0732">Signal</keyword>
<dbReference type="Proteomes" id="UP000242287">
    <property type="component" value="Unassembled WGS sequence"/>
</dbReference>
<dbReference type="AlphaFoldDB" id="A0A2A9NZT0"/>
<evidence type="ECO:0000313" key="11">
    <source>
        <dbReference type="Proteomes" id="UP000242287"/>
    </source>
</evidence>
<keyword evidence="7 9" id="KW-0326">Glycosidase</keyword>
<evidence type="ECO:0000256" key="6">
    <source>
        <dbReference type="ARBA" id="ARBA00023277"/>
    </source>
</evidence>